<dbReference type="AlphaFoldDB" id="A0A0K1PU80"/>
<name>A0A0K1PU80_9BACT</name>
<gene>
    <name evidence="2" type="ORF">AKJ09_03741</name>
</gene>
<evidence type="ECO:0000256" key="1">
    <source>
        <dbReference type="SAM" id="MobiDB-lite"/>
    </source>
</evidence>
<feature type="compositionally biased region" description="Low complexity" evidence="1">
    <location>
        <begin position="69"/>
        <end position="85"/>
    </location>
</feature>
<evidence type="ECO:0000313" key="2">
    <source>
        <dbReference type="EMBL" id="AKU97077.1"/>
    </source>
</evidence>
<feature type="region of interest" description="Disordered" evidence="1">
    <location>
        <begin position="67"/>
        <end position="115"/>
    </location>
</feature>
<dbReference type="EMBL" id="CP012333">
    <property type="protein sequence ID" value="AKU97077.1"/>
    <property type="molecule type" value="Genomic_DNA"/>
</dbReference>
<keyword evidence="3" id="KW-1185">Reference proteome</keyword>
<proteinExistence type="predicted"/>
<accession>A0A0K1PU80</accession>
<dbReference type="KEGG" id="llu:AKJ09_03741"/>
<organism evidence="2 3">
    <name type="scientific">Labilithrix luteola</name>
    <dbReference type="NCBI Taxonomy" id="1391654"/>
    <lineage>
        <taxon>Bacteria</taxon>
        <taxon>Pseudomonadati</taxon>
        <taxon>Myxococcota</taxon>
        <taxon>Polyangia</taxon>
        <taxon>Polyangiales</taxon>
        <taxon>Labilitrichaceae</taxon>
        <taxon>Labilithrix</taxon>
    </lineage>
</organism>
<sequence length="115" mass="11570">MTLSRSCVAAASSLFWPAVVLVIPVGITFSAARVFAEAAPPPIPSCTDPKVTGVATSVRTALANSPFGASARSSSLSRAVASPAANRSVARARRISGCSSATHRGARGTGGEERS</sequence>
<dbReference type="STRING" id="1391654.AKJ09_03741"/>
<reference evidence="2 3" key="1">
    <citation type="submission" date="2015-08" db="EMBL/GenBank/DDBJ databases">
        <authorList>
            <person name="Babu N.S."/>
            <person name="Beckwith C.J."/>
            <person name="Beseler K.G."/>
            <person name="Brison A."/>
            <person name="Carone J.V."/>
            <person name="Caskin T.P."/>
            <person name="Diamond M."/>
            <person name="Durham M.E."/>
            <person name="Foxe J.M."/>
            <person name="Go M."/>
            <person name="Henderson B.A."/>
            <person name="Jones I.B."/>
            <person name="McGettigan J.A."/>
            <person name="Micheletti S.J."/>
            <person name="Nasrallah M.E."/>
            <person name="Ortiz D."/>
            <person name="Piller C.R."/>
            <person name="Privatt S.R."/>
            <person name="Schneider S.L."/>
            <person name="Sharp S."/>
            <person name="Smith T.C."/>
            <person name="Stanton J.D."/>
            <person name="Ullery H.E."/>
            <person name="Wilson R.J."/>
            <person name="Serrano M.G."/>
            <person name="Buck G."/>
            <person name="Lee V."/>
            <person name="Wang Y."/>
            <person name="Carvalho R."/>
            <person name="Voegtly L."/>
            <person name="Shi R."/>
            <person name="Duckworth R."/>
            <person name="Johnson A."/>
            <person name="Loviza R."/>
            <person name="Walstead R."/>
            <person name="Shah Z."/>
            <person name="Kiflezghi M."/>
            <person name="Wade K."/>
            <person name="Ball S.L."/>
            <person name="Bradley K.W."/>
            <person name="Asai D.J."/>
            <person name="Bowman C.A."/>
            <person name="Russell D.A."/>
            <person name="Pope W.H."/>
            <person name="Jacobs-Sera D."/>
            <person name="Hendrix R.W."/>
            <person name="Hatfull G.F."/>
        </authorList>
    </citation>
    <scope>NUCLEOTIDE SEQUENCE [LARGE SCALE GENOMIC DNA]</scope>
    <source>
        <strain evidence="2 3">DSM 27648</strain>
    </source>
</reference>
<protein>
    <submittedName>
        <fullName evidence="2">Uncharacterized protein</fullName>
    </submittedName>
</protein>
<dbReference type="Proteomes" id="UP000064967">
    <property type="component" value="Chromosome"/>
</dbReference>
<evidence type="ECO:0000313" key="3">
    <source>
        <dbReference type="Proteomes" id="UP000064967"/>
    </source>
</evidence>